<dbReference type="Proteomes" id="UP001059596">
    <property type="component" value="Unassembled WGS sequence"/>
</dbReference>
<name>A0A9P9YJV3_9MUSC</name>
<sequence>MQGFPLKQRCRGSAGVEMSHIRVVWWFGGSVDSSHLKRELRKRSTSIRPTLLTPHSSLLSVLERQSTEAAFDFKTSSKQN</sequence>
<keyword evidence="2" id="KW-1185">Reference proteome</keyword>
<dbReference type="AlphaFoldDB" id="A0A9P9YJV3"/>
<evidence type="ECO:0000313" key="2">
    <source>
        <dbReference type="Proteomes" id="UP001059596"/>
    </source>
</evidence>
<protein>
    <submittedName>
        <fullName evidence="1">Uncharacterized protein</fullName>
    </submittedName>
</protein>
<proteinExistence type="predicted"/>
<evidence type="ECO:0000313" key="1">
    <source>
        <dbReference type="EMBL" id="KAI8038083.1"/>
    </source>
</evidence>
<organism evidence="1 2">
    <name type="scientific">Drosophila gunungcola</name>
    <name type="common">fruit fly</name>
    <dbReference type="NCBI Taxonomy" id="103775"/>
    <lineage>
        <taxon>Eukaryota</taxon>
        <taxon>Metazoa</taxon>
        <taxon>Ecdysozoa</taxon>
        <taxon>Arthropoda</taxon>
        <taxon>Hexapoda</taxon>
        <taxon>Insecta</taxon>
        <taxon>Pterygota</taxon>
        <taxon>Neoptera</taxon>
        <taxon>Endopterygota</taxon>
        <taxon>Diptera</taxon>
        <taxon>Brachycera</taxon>
        <taxon>Muscomorpha</taxon>
        <taxon>Ephydroidea</taxon>
        <taxon>Drosophilidae</taxon>
        <taxon>Drosophila</taxon>
        <taxon>Sophophora</taxon>
    </lineage>
</organism>
<reference evidence="1" key="1">
    <citation type="journal article" date="2023" name="Genome Biol. Evol.">
        <title>Long-read-based Genome Assembly of Drosophila gunungcola Reveals Fewer Chemosensory Genes in Flower-breeding Species.</title>
        <authorList>
            <person name="Negi A."/>
            <person name="Liao B.Y."/>
            <person name="Yeh S.D."/>
        </authorList>
    </citation>
    <scope>NUCLEOTIDE SEQUENCE</scope>
    <source>
        <strain evidence="1">Sukarami</strain>
    </source>
</reference>
<comment type="caution">
    <text evidence="1">The sequence shown here is derived from an EMBL/GenBank/DDBJ whole genome shotgun (WGS) entry which is preliminary data.</text>
</comment>
<dbReference type="EMBL" id="JAMKOV010000009">
    <property type="protein sequence ID" value="KAI8038083.1"/>
    <property type="molecule type" value="Genomic_DNA"/>
</dbReference>
<gene>
    <name evidence="1" type="ORF">M5D96_009124</name>
</gene>
<accession>A0A9P9YJV3</accession>